<dbReference type="RefSeq" id="WP_343803754.1">
    <property type="nucleotide sequence ID" value="NZ_BAAADJ010000064.1"/>
</dbReference>
<proteinExistence type="predicted"/>
<dbReference type="SUPFAM" id="SSF140663">
    <property type="entry name" value="TTHA0068-like"/>
    <property type="match status" value="1"/>
</dbReference>
<gene>
    <name evidence="1" type="ORF">GCM10008967_41750</name>
</gene>
<accession>A0ABN0WUE4</accession>
<dbReference type="Gene3D" id="1.10.3450.10">
    <property type="entry name" value="TTHA0068-like"/>
    <property type="match status" value="1"/>
</dbReference>
<evidence type="ECO:0000313" key="1">
    <source>
        <dbReference type="EMBL" id="GAA0346999.1"/>
    </source>
</evidence>
<dbReference type="PANTHER" id="PTHR34796">
    <property type="entry name" value="EXPRESSED PROTEIN"/>
    <property type="match status" value="1"/>
</dbReference>
<comment type="caution">
    <text evidence="1">The sequence shown here is derived from an EMBL/GenBank/DDBJ whole genome shotgun (WGS) entry which is preliminary data.</text>
</comment>
<name>A0ABN0WUE4_9BACI</name>
<dbReference type="PANTHER" id="PTHR34796:SF1">
    <property type="entry name" value="EXPRESSED PROTEIN"/>
    <property type="match status" value="1"/>
</dbReference>
<dbReference type="EMBL" id="BAAADJ010000064">
    <property type="protein sequence ID" value="GAA0346999.1"/>
    <property type="molecule type" value="Genomic_DNA"/>
</dbReference>
<evidence type="ECO:0000313" key="2">
    <source>
        <dbReference type="Proteomes" id="UP001500782"/>
    </source>
</evidence>
<dbReference type="InterPro" id="IPR005500">
    <property type="entry name" value="DUF309"/>
</dbReference>
<sequence length="169" mass="20073">MYPQSYILFLSYFHGNRDYFECHEVLEEYWKSKDGNKDPVWVGLIQTAVGFYHYRRGNLTGAAKVLRKSRKILKEQSHSVQKLGLDIELYLKLLSKEIERVEQCLPYSSVDLPIIDPILLSECEKECEQHDWIFGNKEVVDKYLIHKHKLRDRTEVIEARNDSIKRKNK</sequence>
<dbReference type="Proteomes" id="UP001500782">
    <property type="component" value="Unassembled WGS sequence"/>
</dbReference>
<dbReference type="Pfam" id="PF03745">
    <property type="entry name" value="DUF309"/>
    <property type="match status" value="1"/>
</dbReference>
<protein>
    <submittedName>
        <fullName evidence="1">DUF309 domain-containing protein</fullName>
    </submittedName>
</protein>
<dbReference type="InterPro" id="IPR023203">
    <property type="entry name" value="TTHA0068_sf"/>
</dbReference>
<organism evidence="1 2">
    <name type="scientific">Bacillus carboniphilus</name>
    <dbReference type="NCBI Taxonomy" id="86663"/>
    <lineage>
        <taxon>Bacteria</taxon>
        <taxon>Bacillati</taxon>
        <taxon>Bacillota</taxon>
        <taxon>Bacilli</taxon>
        <taxon>Bacillales</taxon>
        <taxon>Bacillaceae</taxon>
        <taxon>Bacillus</taxon>
    </lineage>
</organism>
<reference evidence="1 2" key="1">
    <citation type="journal article" date="2019" name="Int. J. Syst. Evol. Microbiol.">
        <title>The Global Catalogue of Microorganisms (GCM) 10K type strain sequencing project: providing services to taxonomists for standard genome sequencing and annotation.</title>
        <authorList>
            <consortium name="The Broad Institute Genomics Platform"/>
            <consortium name="The Broad Institute Genome Sequencing Center for Infectious Disease"/>
            <person name="Wu L."/>
            <person name="Ma J."/>
        </authorList>
    </citation>
    <scope>NUCLEOTIDE SEQUENCE [LARGE SCALE GENOMIC DNA]</scope>
    <source>
        <strain evidence="1 2">JCM 9731</strain>
    </source>
</reference>
<keyword evidence="2" id="KW-1185">Reference proteome</keyword>